<sequence>MEAMGILGFIFGLAGLSIATTAKKDIAKLTSELEELKASLESQDKS</sequence>
<dbReference type="RefSeq" id="WP_158220724.1">
    <property type="nucleotide sequence ID" value="NZ_BSPO01000003.1"/>
</dbReference>
<gene>
    <name evidence="2" type="ORF">GCM10007894_25290</name>
</gene>
<evidence type="ECO:0000313" key="2">
    <source>
        <dbReference type="EMBL" id="GLS84552.1"/>
    </source>
</evidence>
<dbReference type="Proteomes" id="UP001157439">
    <property type="component" value="Unassembled WGS sequence"/>
</dbReference>
<dbReference type="AlphaFoldDB" id="A0AA37TU64"/>
<evidence type="ECO:0000313" key="3">
    <source>
        <dbReference type="Proteomes" id="UP001157439"/>
    </source>
</evidence>
<organism evidence="2 3">
    <name type="scientific">Paraferrimonas haliotis</name>
    <dbReference type="NCBI Taxonomy" id="2013866"/>
    <lineage>
        <taxon>Bacteria</taxon>
        <taxon>Pseudomonadati</taxon>
        <taxon>Pseudomonadota</taxon>
        <taxon>Gammaproteobacteria</taxon>
        <taxon>Alteromonadales</taxon>
        <taxon>Ferrimonadaceae</taxon>
        <taxon>Paraferrimonas</taxon>
    </lineage>
</organism>
<accession>A0AA37TU64</accession>
<keyword evidence="3" id="KW-1185">Reference proteome</keyword>
<name>A0AA37TU64_9GAMM</name>
<protein>
    <submittedName>
        <fullName evidence="2">Uncharacterized protein</fullName>
    </submittedName>
</protein>
<proteinExistence type="predicted"/>
<feature type="coiled-coil region" evidence="1">
    <location>
        <begin position="19"/>
        <end position="46"/>
    </location>
</feature>
<evidence type="ECO:0000256" key="1">
    <source>
        <dbReference type="SAM" id="Coils"/>
    </source>
</evidence>
<comment type="caution">
    <text evidence="2">The sequence shown here is derived from an EMBL/GenBank/DDBJ whole genome shotgun (WGS) entry which is preliminary data.</text>
</comment>
<dbReference type="EMBL" id="BSPO01000003">
    <property type="protein sequence ID" value="GLS84552.1"/>
    <property type="molecule type" value="Genomic_DNA"/>
</dbReference>
<reference evidence="2 3" key="1">
    <citation type="journal article" date="2014" name="Int. J. Syst. Evol. Microbiol.">
        <title>Complete genome sequence of Corynebacterium casei LMG S-19264T (=DSM 44701T), isolated from a smear-ripened cheese.</title>
        <authorList>
            <consortium name="US DOE Joint Genome Institute (JGI-PGF)"/>
            <person name="Walter F."/>
            <person name="Albersmeier A."/>
            <person name="Kalinowski J."/>
            <person name="Ruckert C."/>
        </authorList>
    </citation>
    <scope>NUCLEOTIDE SEQUENCE [LARGE SCALE GENOMIC DNA]</scope>
    <source>
        <strain evidence="2 3">NBRC 112785</strain>
    </source>
</reference>
<keyword evidence="1" id="KW-0175">Coiled coil</keyword>